<dbReference type="VEuPathDB" id="FungiDB:RhiirFUN_003644"/>
<comment type="caution">
    <text evidence="1">The sequence shown here is derived from an EMBL/GenBank/DDBJ whole genome shotgun (WGS) entry which is preliminary data.</text>
</comment>
<dbReference type="Proteomes" id="UP000018888">
    <property type="component" value="Unassembled WGS sequence"/>
</dbReference>
<dbReference type="AlphaFoldDB" id="A0A2P4PST6"/>
<dbReference type="EMBL" id="AUPC02000152">
    <property type="protein sequence ID" value="POG68452.1"/>
    <property type="molecule type" value="Genomic_DNA"/>
</dbReference>
<evidence type="ECO:0000313" key="1">
    <source>
        <dbReference type="EMBL" id="POG68452.1"/>
    </source>
</evidence>
<evidence type="ECO:0000313" key="2">
    <source>
        <dbReference type="Proteomes" id="UP000018888"/>
    </source>
</evidence>
<keyword evidence="2" id="KW-1185">Reference proteome</keyword>
<gene>
    <name evidence="1" type="ORF">GLOIN_2v1778245</name>
</gene>
<reference evidence="1 2" key="1">
    <citation type="journal article" date="2013" name="Proc. Natl. Acad. Sci. U.S.A.">
        <title>Genome of an arbuscular mycorrhizal fungus provides insight into the oldest plant symbiosis.</title>
        <authorList>
            <person name="Tisserant E."/>
            <person name="Malbreil M."/>
            <person name="Kuo A."/>
            <person name="Kohler A."/>
            <person name="Symeonidi A."/>
            <person name="Balestrini R."/>
            <person name="Charron P."/>
            <person name="Duensing N."/>
            <person name="Frei Dit Frey N."/>
            <person name="Gianinazzi-Pearson V."/>
            <person name="Gilbert L.B."/>
            <person name="Handa Y."/>
            <person name="Herr J.R."/>
            <person name="Hijri M."/>
            <person name="Koul R."/>
            <person name="Kawaguchi M."/>
            <person name="Krajinski F."/>
            <person name="Lammers P.J."/>
            <person name="Masclaux F.G."/>
            <person name="Murat C."/>
            <person name="Morin E."/>
            <person name="Ndikumana S."/>
            <person name="Pagni M."/>
            <person name="Petitpierre D."/>
            <person name="Requena N."/>
            <person name="Rosikiewicz P."/>
            <person name="Riley R."/>
            <person name="Saito K."/>
            <person name="San Clemente H."/>
            <person name="Shapiro H."/>
            <person name="van Tuinen D."/>
            <person name="Becard G."/>
            <person name="Bonfante P."/>
            <person name="Paszkowski U."/>
            <person name="Shachar-Hill Y.Y."/>
            <person name="Tuskan G.A."/>
            <person name="Young P.W."/>
            <person name="Sanders I.R."/>
            <person name="Henrissat B."/>
            <person name="Rensing S.A."/>
            <person name="Grigoriev I.V."/>
            <person name="Corradi N."/>
            <person name="Roux C."/>
            <person name="Martin F."/>
        </authorList>
    </citation>
    <scope>NUCLEOTIDE SEQUENCE [LARGE SCALE GENOMIC DNA]</scope>
    <source>
        <strain evidence="1 2">DAOM 197198</strain>
    </source>
</reference>
<protein>
    <submittedName>
        <fullName evidence="1">Uncharacterized protein</fullName>
    </submittedName>
</protein>
<reference evidence="1 2" key="2">
    <citation type="journal article" date="2018" name="New Phytol.">
        <title>High intraspecific genome diversity in the model arbuscular mycorrhizal symbiont Rhizophagus irregularis.</title>
        <authorList>
            <person name="Chen E.C.H."/>
            <person name="Morin E."/>
            <person name="Beaudet D."/>
            <person name="Noel J."/>
            <person name="Yildirir G."/>
            <person name="Ndikumana S."/>
            <person name="Charron P."/>
            <person name="St-Onge C."/>
            <person name="Giorgi J."/>
            <person name="Kruger M."/>
            <person name="Marton T."/>
            <person name="Ropars J."/>
            <person name="Grigoriev I.V."/>
            <person name="Hainaut M."/>
            <person name="Henrissat B."/>
            <person name="Roux C."/>
            <person name="Martin F."/>
            <person name="Corradi N."/>
        </authorList>
    </citation>
    <scope>NUCLEOTIDE SEQUENCE [LARGE SCALE GENOMIC DNA]</scope>
    <source>
        <strain evidence="1 2">DAOM 197198</strain>
    </source>
</reference>
<proteinExistence type="predicted"/>
<name>A0A2P4PST6_RHIID</name>
<organism evidence="1 2">
    <name type="scientific">Rhizophagus irregularis (strain DAOM 181602 / DAOM 197198 / MUCL 43194)</name>
    <name type="common">Arbuscular mycorrhizal fungus</name>
    <name type="synonym">Glomus intraradices</name>
    <dbReference type="NCBI Taxonomy" id="747089"/>
    <lineage>
        <taxon>Eukaryota</taxon>
        <taxon>Fungi</taxon>
        <taxon>Fungi incertae sedis</taxon>
        <taxon>Mucoromycota</taxon>
        <taxon>Glomeromycotina</taxon>
        <taxon>Glomeromycetes</taxon>
        <taxon>Glomerales</taxon>
        <taxon>Glomeraceae</taxon>
        <taxon>Rhizophagus</taxon>
    </lineage>
</organism>
<accession>A0A2P4PST6</accession>
<sequence>MDNLGDCEIDDWIFLIKWSIKQTPGLRSKNRQNNENYEALKKTLSQFIPLIRLVEISPTDSYDKVGLYKGIILNHIYEEIEEFYFKGTL</sequence>